<dbReference type="AlphaFoldDB" id="A0ABD1U2F8"/>
<evidence type="ECO:0000313" key="3">
    <source>
        <dbReference type="Proteomes" id="UP001604336"/>
    </source>
</evidence>
<keyword evidence="3" id="KW-1185">Reference proteome</keyword>
<dbReference type="Pfam" id="PF03732">
    <property type="entry name" value="Retrotrans_gag"/>
    <property type="match status" value="1"/>
</dbReference>
<dbReference type="EMBL" id="JBFOLK010000004">
    <property type="protein sequence ID" value="KAL2519172.1"/>
    <property type="molecule type" value="Genomic_DNA"/>
</dbReference>
<comment type="caution">
    <text evidence="2">The sequence shown here is derived from an EMBL/GenBank/DDBJ whole genome shotgun (WGS) entry which is preliminary data.</text>
</comment>
<evidence type="ECO:0000259" key="1">
    <source>
        <dbReference type="Pfam" id="PF03732"/>
    </source>
</evidence>
<dbReference type="PANTHER" id="PTHR33223:SF10">
    <property type="entry name" value="AMINOTRANSFERASE-LIKE PLANT MOBILE DOMAIN-CONTAINING PROTEIN"/>
    <property type="match status" value="1"/>
</dbReference>
<name>A0ABD1U2F8_9LAMI</name>
<gene>
    <name evidence="2" type="ORF">Adt_15419</name>
</gene>
<sequence length="210" mass="24193">MKTLPIVTLPLAPCYLAPSFAPHIHSLTSSPNPLWRQLSWVAPPTLSETSVLGLEQRLKDMMGRKITEAMSKKNSKQQSMVLEENHFSPKVMDVLLPRDFEQLEMEKYVGSSDLVNHLKTFVDLMRLHVILDAIMCRTFPPTLRQETRDWVSTLPPKSIRTFDNFSKQFAAYFASSKWTKKTTIGLMQLTQDKDELLKDFIVRFGSIWPH</sequence>
<accession>A0ABD1U2F8</accession>
<protein>
    <submittedName>
        <fullName evidence="2">Retrotransposon gag protein</fullName>
    </submittedName>
</protein>
<proteinExistence type="predicted"/>
<dbReference type="PANTHER" id="PTHR33223">
    <property type="entry name" value="CCHC-TYPE DOMAIN-CONTAINING PROTEIN"/>
    <property type="match status" value="1"/>
</dbReference>
<reference evidence="3" key="1">
    <citation type="submission" date="2024-07" db="EMBL/GenBank/DDBJ databases">
        <title>Two chromosome-level genome assemblies of Korean endemic species Abeliophyllum distichum and Forsythia ovata (Oleaceae).</title>
        <authorList>
            <person name="Jang H."/>
        </authorList>
    </citation>
    <scope>NUCLEOTIDE SEQUENCE [LARGE SCALE GENOMIC DNA]</scope>
</reference>
<dbReference type="Proteomes" id="UP001604336">
    <property type="component" value="Unassembled WGS sequence"/>
</dbReference>
<evidence type="ECO:0000313" key="2">
    <source>
        <dbReference type="EMBL" id="KAL2519172.1"/>
    </source>
</evidence>
<feature type="domain" description="Retrotransposon gag" evidence="1">
    <location>
        <begin position="139"/>
        <end position="208"/>
    </location>
</feature>
<dbReference type="InterPro" id="IPR005162">
    <property type="entry name" value="Retrotrans_gag_dom"/>
</dbReference>
<organism evidence="2 3">
    <name type="scientific">Abeliophyllum distichum</name>
    <dbReference type="NCBI Taxonomy" id="126358"/>
    <lineage>
        <taxon>Eukaryota</taxon>
        <taxon>Viridiplantae</taxon>
        <taxon>Streptophyta</taxon>
        <taxon>Embryophyta</taxon>
        <taxon>Tracheophyta</taxon>
        <taxon>Spermatophyta</taxon>
        <taxon>Magnoliopsida</taxon>
        <taxon>eudicotyledons</taxon>
        <taxon>Gunneridae</taxon>
        <taxon>Pentapetalae</taxon>
        <taxon>asterids</taxon>
        <taxon>lamiids</taxon>
        <taxon>Lamiales</taxon>
        <taxon>Oleaceae</taxon>
        <taxon>Forsythieae</taxon>
        <taxon>Abeliophyllum</taxon>
    </lineage>
</organism>